<dbReference type="AlphaFoldDB" id="A0A8S9V3L5"/>
<protein>
    <submittedName>
        <fullName evidence="1">Uncharacterized protein</fullName>
    </submittedName>
</protein>
<evidence type="ECO:0000313" key="1">
    <source>
        <dbReference type="EMBL" id="KAF4145028.1"/>
    </source>
</evidence>
<accession>A0A8S9V3L5</accession>
<name>A0A8S9V3L5_PHYIN</name>
<dbReference type="Proteomes" id="UP000704712">
    <property type="component" value="Unassembled WGS sequence"/>
</dbReference>
<evidence type="ECO:0000313" key="2">
    <source>
        <dbReference type="Proteomes" id="UP000704712"/>
    </source>
</evidence>
<organism evidence="1 2">
    <name type="scientific">Phytophthora infestans</name>
    <name type="common">Potato late blight agent</name>
    <name type="synonym">Botrytis infestans</name>
    <dbReference type="NCBI Taxonomy" id="4787"/>
    <lineage>
        <taxon>Eukaryota</taxon>
        <taxon>Sar</taxon>
        <taxon>Stramenopiles</taxon>
        <taxon>Oomycota</taxon>
        <taxon>Peronosporomycetes</taxon>
        <taxon>Peronosporales</taxon>
        <taxon>Peronosporaceae</taxon>
        <taxon>Phytophthora</taxon>
    </lineage>
</organism>
<gene>
    <name evidence="1" type="ORF">GN958_ATG05735</name>
</gene>
<dbReference type="EMBL" id="JAACNO010000765">
    <property type="protein sequence ID" value="KAF4145028.1"/>
    <property type="molecule type" value="Genomic_DNA"/>
</dbReference>
<comment type="caution">
    <text evidence="1">The sequence shown here is derived from an EMBL/GenBank/DDBJ whole genome shotgun (WGS) entry which is preliminary data.</text>
</comment>
<proteinExistence type="predicted"/>
<sequence length="108" mass="12153">MSVWKFVNATHVRSNESNDASLHLNVLCMIFHRRHTRPKTFSTSTLSDETRALRASSSDVSSPLRGFLLLPRTVVLENADQRHESIFGVVTDLRPHPEPQRLLSSGST</sequence>
<reference evidence="1" key="1">
    <citation type="submission" date="2020-03" db="EMBL/GenBank/DDBJ databases">
        <title>Hybrid Assembly of Korean Phytophthora infestans isolates.</title>
        <authorList>
            <person name="Prokchorchik M."/>
            <person name="Lee Y."/>
            <person name="Seo J."/>
            <person name="Cho J.-H."/>
            <person name="Park Y.-E."/>
            <person name="Jang D.-C."/>
            <person name="Im J.-S."/>
            <person name="Choi J.-G."/>
            <person name="Park H.-J."/>
            <person name="Lee G.-B."/>
            <person name="Lee Y.-G."/>
            <person name="Hong S.-Y."/>
            <person name="Cho K."/>
            <person name="Sohn K.H."/>
        </authorList>
    </citation>
    <scope>NUCLEOTIDE SEQUENCE</scope>
    <source>
        <strain evidence="1">KR_2_A2</strain>
    </source>
</reference>